<feature type="domain" description="Helicase C-terminal" evidence="9">
    <location>
        <begin position="287"/>
        <end position="445"/>
    </location>
</feature>
<dbReference type="Proteomes" id="UP000788993">
    <property type="component" value="Unassembled WGS sequence"/>
</dbReference>
<keyword evidence="11" id="KW-1185">Reference proteome</keyword>
<comment type="catalytic activity">
    <reaction evidence="6">
        <text>ATP + H2O = ADP + phosphate + H(+)</text>
        <dbReference type="Rhea" id="RHEA:13065"/>
        <dbReference type="ChEBI" id="CHEBI:15377"/>
        <dbReference type="ChEBI" id="CHEBI:15378"/>
        <dbReference type="ChEBI" id="CHEBI:30616"/>
        <dbReference type="ChEBI" id="CHEBI:43474"/>
        <dbReference type="ChEBI" id="CHEBI:456216"/>
        <dbReference type="EC" id="3.6.4.13"/>
    </reaction>
</comment>
<dbReference type="Pfam" id="PF00270">
    <property type="entry name" value="DEAD"/>
    <property type="match status" value="1"/>
</dbReference>
<proteinExistence type="inferred from homology"/>
<accession>A0A9P8PDT0</accession>
<evidence type="ECO:0000256" key="7">
    <source>
        <dbReference type="SAM" id="MobiDB-lite"/>
    </source>
</evidence>
<keyword evidence="3 6" id="KW-0347">Helicase</keyword>
<evidence type="ECO:0000256" key="3">
    <source>
        <dbReference type="ARBA" id="ARBA00022806"/>
    </source>
</evidence>
<dbReference type="AlphaFoldDB" id="A0A9P8PDT0"/>
<protein>
    <recommendedName>
        <fullName evidence="6">ATP-dependent RNA helicase</fullName>
        <ecNumber evidence="6">3.6.4.13</ecNumber>
    </recommendedName>
</protein>
<comment type="caution">
    <text evidence="10">The sequence shown here is derived from an EMBL/GenBank/DDBJ whole genome shotgun (WGS) entry which is preliminary data.</text>
</comment>
<dbReference type="GO" id="GO:0005524">
    <property type="term" value="F:ATP binding"/>
    <property type="evidence" value="ECO:0007669"/>
    <property type="project" value="UniProtKB-UniRule"/>
</dbReference>
<dbReference type="PROSITE" id="PS51192">
    <property type="entry name" value="HELICASE_ATP_BIND_1"/>
    <property type="match status" value="1"/>
</dbReference>
<dbReference type="Pfam" id="PF00271">
    <property type="entry name" value="Helicase_C"/>
    <property type="match status" value="1"/>
</dbReference>
<dbReference type="SMART" id="SM00490">
    <property type="entry name" value="HELICc"/>
    <property type="match status" value="1"/>
</dbReference>
<feature type="region of interest" description="Disordered" evidence="7">
    <location>
        <begin position="533"/>
        <end position="558"/>
    </location>
</feature>
<keyword evidence="2 6" id="KW-0378">Hydrolase</keyword>
<evidence type="ECO:0000256" key="5">
    <source>
        <dbReference type="ARBA" id="ARBA00022884"/>
    </source>
</evidence>
<dbReference type="InterPro" id="IPR027417">
    <property type="entry name" value="P-loop_NTPase"/>
</dbReference>
<dbReference type="CDD" id="cd18787">
    <property type="entry name" value="SF2_C_DEAD"/>
    <property type="match status" value="1"/>
</dbReference>
<evidence type="ECO:0000313" key="10">
    <source>
        <dbReference type="EMBL" id="KAH3670012.1"/>
    </source>
</evidence>
<keyword evidence="5 6" id="KW-0694">RNA-binding</keyword>
<dbReference type="Gene3D" id="3.40.50.300">
    <property type="entry name" value="P-loop containing nucleotide triphosphate hydrolases"/>
    <property type="match status" value="2"/>
</dbReference>
<evidence type="ECO:0000256" key="2">
    <source>
        <dbReference type="ARBA" id="ARBA00022801"/>
    </source>
</evidence>
<organism evidence="10 11">
    <name type="scientific">Ogataea polymorpha</name>
    <dbReference type="NCBI Taxonomy" id="460523"/>
    <lineage>
        <taxon>Eukaryota</taxon>
        <taxon>Fungi</taxon>
        <taxon>Dikarya</taxon>
        <taxon>Ascomycota</taxon>
        <taxon>Saccharomycotina</taxon>
        <taxon>Pichiomycetes</taxon>
        <taxon>Pichiales</taxon>
        <taxon>Pichiaceae</taxon>
        <taxon>Ogataea</taxon>
    </lineage>
</organism>
<keyword evidence="4 6" id="KW-0067">ATP-binding</keyword>
<dbReference type="GO" id="GO:0003724">
    <property type="term" value="F:RNA helicase activity"/>
    <property type="evidence" value="ECO:0007669"/>
    <property type="project" value="UniProtKB-EC"/>
</dbReference>
<keyword evidence="1 6" id="KW-0547">Nucleotide-binding</keyword>
<reference evidence="10" key="2">
    <citation type="submission" date="2021-01" db="EMBL/GenBank/DDBJ databases">
        <authorList>
            <person name="Schikora-Tamarit M.A."/>
        </authorList>
    </citation>
    <scope>NUCLEOTIDE SEQUENCE</scope>
    <source>
        <strain evidence="10">NCAIM Y.01608</strain>
    </source>
</reference>
<comment type="domain">
    <text evidence="6">The Q motif is unique to and characteristic of the DEAD box family of RNA helicases and controls ATP binding and hydrolysis.</text>
</comment>
<sequence length="580" mass="65050">MFVLPKPLLVVKATLGIPAVRRAAAFYSTEGLNLQVDQTDLHLKIQDAFTKVASETLTEVQGRVIPEMLTTSNGVLVRAKTGTGKTYAFGLPVINEWLSDKNFGKQDSVHTVVINPTRDLAFQTQRALDKVWKVSAPRNNRRGIDLCVGQMKYDQIRRGVNGRFKSAALVATPGRLLDMLESDESFAKSFKDLRHFVIDEADVLCAHDFKEALLAVVSRFKENHQDPSLLKVTMFSATMDSNTKELARKLMGENYKYIDVSSGPEVTDNVQQSLVTTNSLFESFAVALKLLIEKLDATNGKVIVFMPNIKTTDFFYCLAKEVIDEYYGRKAEVYTLHGDLSQGARNRNQVRFRNARKGVLVSSNVGARGMDFPGVNCVIQLGVQYETASHTHRVGRTGRAGSTGESISVLTEHEMFYAERLKEEGHEFEILEKPEITPDFEKQMISALRDIPSDMNQMITSLLGSYGSVPRIEKDGDPKSLALDCGDLYQKFMGEGNLPSVKAVDLDRFRVSSRDAEGVFNVRGNLRKGFNSGGYNNRGQRNFGDRNEGSYKQRRFGNGYGGNFERKNYGNRRWDRNNKF</sequence>
<feature type="domain" description="Helicase ATP-binding" evidence="8">
    <location>
        <begin position="66"/>
        <end position="257"/>
    </location>
</feature>
<dbReference type="EMBL" id="JAEUBD010000983">
    <property type="protein sequence ID" value="KAH3670012.1"/>
    <property type="molecule type" value="Genomic_DNA"/>
</dbReference>
<reference evidence="10" key="1">
    <citation type="journal article" date="2021" name="Open Biol.">
        <title>Shared evolutionary footprints suggest mitochondrial oxidative damage underlies multiple complex I losses in fungi.</title>
        <authorList>
            <person name="Schikora-Tamarit M.A."/>
            <person name="Marcet-Houben M."/>
            <person name="Nosek J."/>
            <person name="Gabaldon T."/>
        </authorList>
    </citation>
    <scope>NUCLEOTIDE SEQUENCE</scope>
    <source>
        <strain evidence="10">NCAIM Y.01608</strain>
    </source>
</reference>
<dbReference type="PANTHER" id="PTHR24031">
    <property type="entry name" value="RNA HELICASE"/>
    <property type="match status" value="1"/>
</dbReference>
<name>A0A9P8PDT0_9ASCO</name>
<evidence type="ECO:0000256" key="6">
    <source>
        <dbReference type="RuleBase" id="RU365068"/>
    </source>
</evidence>
<dbReference type="PROSITE" id="PS51194">
    <property type="entry name" value="HELICASE_CTER"/>
    <property type="match status" value="1"/>
</dbReference>
<dbReference type="InterPro" id="IPR001650">
    <property type="entry name" value="Helicase_C-like"/>
</dbReference>
<dbReference type="EC" id="3.6.4.13" evidence="6"/>
<evidence type="ECO:0000259" key="8">
    <source>
        <dbReference type="PROSITE" id="PS51192"/>
    </source>
</evidence>
<dbReference type="SMART" id="SM00487">
    <property type="entry name" value="DEXDc"/>
    <property type="match status" value="1"/>
</dbReference>
<evidence type="ECO:0000313" key="11">
    <source>
        <dbReference type="Proteomes" id="UP000788993"/>
    </source>
</evidence>
<dbReference type="InterPro" id="IPR011545">
    <property type="entry name" value="DEAD/DEAH_box_helicase_dom"/>
</dbReference>
<dbReference type="InterPro" id="IPR014001">
    <property type="entry name" value="Helicase_ATP-bd"/>
</dbReference>
<dbReference type="SUPFAM" id="SSF52540">
    <property type="entry name" value="P-loop containing nucleoside triphosphate hydrolases"/>
    <property type="match status" value="1"/>
</dbReference>
<comment type="function">
    <text evidence="6">RNA helicase.</text>
</comment>
<evidence type="ECO:0000256" key="4">
    <source>
        <dbReference type="ARBA" id="ARBA00022840"/>
    </source>
</evidence>
<dbReference type="GO" id="GO:0016787">
    <property type="term" value="F:hydrolase activity"/>
    <property type="evidence" value="ECO:0007669"/>
    <property type="project" value="UniProtKB-KW"/>
</dbReference>
<comment type="similarity">
    <text evidence="6">Belongs to the DEAD box helicase family.</text>
</comment>
<evidence type="ECO:0000256" key="1">
    <source>
        <dbReference type="ARBA" id="ARBA00022741"/>
    </source>
</evidence>
<evidence type="ECO:0000259" key="9">
    <source>
        <dbReference type="PROSITE" id="PS51194"/>
    </source>
</evidence>
<dbReference type="GO" id="GO:0003723">
    <property type="term" value="F:RNA binding"/>
    <property type="evidence" value="ECO:0007669"/>
    <property type="project" value="UniProtKB-UniRule"/>
</dbReference>
<gene>
    <name evidence="10" type="ORF">OGATHE_002825</name>
</gene>